<dbReference type="PROSITE" id="PS51217">
    <property type="entry name" value="UVRD_HELICASE_CTER"/>
    <property type="match status" value="1"/>
</dbReference>
<evidence type="ECO:0000256" key="7">
    <source>
        <dbReference type="ARBA" id="ARBA00034808"/>
    </source>
</evidence>
<reference evidence="12 13" key="1">
    <citation type="submission" date="2015-01" db="EMBL/GenBank/DDBJ databases">
        <title>Comparative genomics of non-oral Prevotella species.</title>
        <authorList>
            <person name="Accetto T."/>
            <person name="Nograsek B."/>
            <person name="Avgustin G."/>
        </authorList>
    </citation>
    <scope>NUCLEOTIDE SEQUENCE [LARGE SCALE GENOMIC DNA]</scope>
    <source>
        <strain evidence="12 13">P5-119</strain>
    </source>
</reference>
<evidence type="ECO:0000259" key="11">
    <source>
        <dbReference type="PROSITE" id="PS51217"/>
    </source>
</evidence>
<dbReference type="EC" id="5.6.2.4" evidence="7"/>
<dbReference type="InterPro" id="IPR027417">
    <property type="entry name" value="P-loop_NTPase"/>
</dbReference>
<dbReference type="Pfam" id="PF12705">
    <property type="entry name" value="PDDEXK_1"/>
    <property type="match status" value="1"/>
</dbReference>
<accession>A0A0D0I6W7</accession>
<evidence type="ECO:0000313" key="13">
    <source>
        <dbReference type="Proteomes" id="UP000032046"/>
    </source>
</evidence>
<dbReference type="PANTHER" id="PTHR11070">
    <property type="entry name" value="UVRD / RECB / PCRA DNA HELICASE FAMILY MEMBER"/>
    <property type="match status" value="1"/>
</dbReference>
<evidence type="ECO:0000256" key="6">
    <source>
        <dbReference type="ARBA" id="ARBA00034617"/>
    </source>
</evidence>
<dbReference type="STRING" id="1602171.ST44_04620"/>
<comment type="catalytic activity">
    <reaction evidence="8">
        <text>ATP + H2O = ADP + phosphate + H(+)</text>
        <dbReference type="Rhea" id="RHEA:13065"/>
        <dbReference type="ChEBI" id="CHEBI:15377"/>
        <dbReference type="ChEBI" id="CHEBI:15378"/>
        <dbReference type="ChEBI" id="CHEBI:30616"/>
        <dbReference type="ChEBI" id="CHEBI:43474"/>
        <dbReference type="ChEBI" id="CHEBI:456216"/>
        <dbReference type="EC" id="5.6.2.4"/>
    </reaction>
</comment>
<dbReference type="GO" id="GO:0000725">
    <property type="term" value="P:recombinational repair"/>
    <property type="evidence" value="ECO:0007669"/>
    <property type="project" value="TreeGrafter"/>
</dbReference>
<dbReference type="InterPro" id="IPR038726">
    <property type="entry name" value="PDDEXK_AddAB-type"/>
</dbReference>
<gene>
    <name evidence="12" type="ORF">ST44_04620</name>
</gene>
<comment type="caution">
    <text evidence="12">The sequence shown here is derived from an EMBL/GenBank/DDBJ whole genome shotgun (WGS) entry which is preliminary data.</text>
</comment>
<protein>
    <recommendedName>
        <fullName evidence="7">DNA 3'-5' helicase</fullName>
        <ecNumber evidence="7">5.6.2.4</ecNumber>
    </recommendedName>
</protein>
<dbReference type="Proteomes" id="UP000032046">
    <property type="component" value="Unassembled WGS sequence"/>
</dbReference>
<dbReference type="GO" id="GO:0005829">
    <property type="term" value="C:cytosol"/>
    <property type="evidence" value="ECO:0007669"/>
    <property type="project" value="TreeGrafter"/>
</dbReference>
<evidence type="ECO:0000256" key="1">
    <source>
        <dbReference type="ARBA" id="ARBA00022741"/>
    </source>
</evidence>
<dbReference type="GO" id="GO:0016787">
    <property type="term" value="F:hydrolase activity"/>
    <property type="evidence" value="ECO:0007669"/>
    <property type="project" value="UniProtKB-UniRule"/>
</dbReference>
<dbReference type="AlphaFoldDB" id="A0A0D0I6W7"/>
<dbReference type="Pfam" id="PF13361">
    <property type="entry name" value="UvrD_C"/>
    <property type="match status" value="1"/>
</dbReference>
<proteinExistence type="predicted"/>
<dbReference type="PROSITE" id="PS51198">
    <property type="entry name" value="UVRD_HELICASE_ATP_BIND"/>
    <property type="match status" value="1"/>
</dbReference>
<dbReference type="GO" id="GO:0009338">
    <property type="term" value="C:exodeoxyribonuclease V complex"/>
    <property type="evidence" value="ECO:0007669"/>
    <property type="project" value="TreeGrafter"/>
</dbReference>
<keyword evidence="3 9" id="KW-0347">Helicase</keyword>
<dbReference type="EMBL" id="JXQK01000046">
    <property type="protein sequence ID" value="KIP63199.1"/>
    <property type="molecule type" value="Genomic_DNA"/>
</dbReference>
<evidence type="ECO:0000256" key="3">
    <source>
        <dbReference type="ARBA" id="ARBA00022806"/>
    </source>
</evidence>
<sequence>MRNVTYINAGAGSGKTYTLTKILAEKLSKKEVKPSEVILTTFTELAAAEFKEKARQQILSTDNMEVASQMDCAAIGTVHSVALGFIKKFWFLLEYGADIQTISERDEDFYMSQSLARIASMPEHKSDLDNFRKFRDFFDILDSSNHPDHLFWQQHLNSVVEKMEYYGVDVVDISTQKSIETLRAVYTGTPVDYNFIASALKEYGNFCATKFDDGRSGTKAHEHYDAVAKLLHEKRDQDWLTRVKTLMKTPCCEKAAEQACTNFTNLKDQLSVADTSVDALAILEPFVKSVFRLAKVWHDDFIAYKRNNHIISYNDMEQIFLRLLTDYEEVQDYVRSHYRLVMVDEFQDSNPIQLKIFNKLSEIIAETDGHSYWVGDPKQAIYGFRGADTDLVNSVADHFTFYDDAEIHEEEGPRNLATGRLVESWRSRKRLVDLVNAVFYEPFKNDGINKLCIKLDAHFKKDDLSSNAIVHWECGDSIKNQQDAADALAFKVKELLDSKMQVHSGKRDEPATAISPHDVAILCRKNSACKEVVKALRKYGIPVSEAEDAIMQRIEVQLVVTLLQFMQDPKNKHVFANLMRLLWGNTTEEILRNRIDYVLEHIDSEGEFDTANDNWQEDLDSVKDLLKQGERIQHLSIPEMVKAIIYESNIPSLTARWGDEQVRRQNLSTLQHLADDYDEMCLQMGLGTSISGFIYYLNSIEPDKEKDNKSDTVKVFTYHGSKGLEWPVVVMHGLGENVLTDADFTKKSFMKVREVVMNDNATEEDPFAKEYYLHFFPFTLSSFNNNPTATLQDNINELEFYKKLKERTKSEERRLLYVGMTRAKDYLYTFGYKGNFDWLTNAGVESPSSDNVWGNSDYAVTPISISKPEDSKEDSMVQTYTIIEKPIAHNERERKFLSPSKIKEFSGYFSHESWKEKGTVIETKGWNKDNYATIGTCIHDIFAIYRQGHDEDNRKKALSIIGGYGLSDILAGHVDAILRSAYWLYNQLQQHFPQTEGDSICNEYPFEMTLPTGQHLRGEMDLLWFYTDDKGHHCVLIDYKTFGGVALNEHTTTHYAQLSAYAEALRHKGIDVAHALIYYPVYSTIHELK</sequence>
<name>A0A0D0I6W7_9BACT</name>
<dbReference type="SUPFAM" id="SSF52540">
    <property type="entry name" value="P-loop containing nucleoside triphosphate hydrolases"/>
    <property type="match status" value="1"/>
</dbReference>
<dbReference type="InterPro" id="IPR014017">
    <property type="entry name" value="DNA_helicase_UvrD-like_C"/>
</dbReference>
<feature type="domain" description="UvrD-like helicase ATP-binding" evidence="10">
    <location>
        <begin position="1"/>
        <end position="428"/>
    </location>
</feature>
<keyword evidence="4 9" id="KW-0067">ATP-binding</keyword>
<dbReference type="GO" id="GO:0003677">
    <property type="term" value="F:DNA binding"/>
    <property type="evidence" value="ECO:0007669"/>
    <property type="project" value="InterPro"/>
</dbReference>
<keyword evidence="1 9" id="KW-0547">Nucleotide-binding</keyword>
<dbReference type="OrthoDB" id="9810135at2"/>
<keyword evidence="13" id="KW-1185">Reference proteome</keyword>
<evidence type="ECO:0000313" key="12">
    <source>
        <dbReference type="EMBL" id="KIP63199.1"/>
    </source>
</evidence>
<dbReference type="GO" id="GO:0005524">
    <property type="term" value="F:ATP binding"/>
    <property type="evidence" value="ECO:0007669"/>
    <property type="project" value="UniProtKB-UniRule"/>
</dbReference>
<dbReference type="Pfam" id="PF00580">
    <property type="entry name" value="UvrD-helicase"/>
    <property type="match status" value="1"/>
</dbReference>
<feature type="domain" description="UvrD-like helicase C-terminal" evidence="11">
    <location>
        <begin position="438"/>
        <end position="723"/>
    </location>
</feature>
<keyword evidence="2 9" id="KW-0378">Hydrolase</keyword>
<dbReference type="RefSeq" id="WP_042518483.1">
    <property type="nucleotide sequence ID" value="NZ_JXQI01000068.1"/>
</dbReference>
<dbReference type="GO" id="GO:0043138">
    <property type="term" value="F:3'-5' DNA helicase activity"/>
    <property type="evidence" value="ECO:0007669"/>
    <property type="project" value="UniProtKB-EC"/>
</dbReference>
<comment type="catalytic activity">
    <reaction evidence="6">
        <text>Couples ATP hydrolysis with the unwinding of duplex DNA by translocating in the 3'-5' direction.</text>
        <dbReference type="EC" id="5.6.2.4"/>
    </reaction>
</comment>
<dbReference type="Gene3D" id="3.40.50.300">
    <property type="entry name" value="P-loop containing nucleotide triphosphate hydrolases"/>
    <property type="match status" value="4"/>
</dbReference>
<feature type="binding site" evidence="9">
    <location>
        <begin position="9"/>
        <end position="16"/>
    </location>
    <ligand>
        <name>ATP</name>
        <dbReference type="ChEBI" id="CHEBI:30616"/>
    </ligand>
</feature>
<organism evidence="12 13">
    <name type="scientific">Prevotella pectinovora</name>
    <dbReference type="NCBI Taxonomy" id="1602169"/>
    <lineage>
        <taxon>Bacteria</taxon>
        <taxon>Pseudomonadati</taxon>
        <taxon>Bacteroidota</taxon>
        <taxon>Bacteroidia</taxon>
        <taxon>Bacteroidales</taxon>
        <taxon>Prevotellaceae</taxon>
        <taxon>Prevotella</taxon>
    </lineage>
</organism>
<dbReference type="InterPro" id="IPR000212">
    <property type="entry name" value="DNA_helicase_UvrD/REP"/>
</dbReference>
<evidence type="ECO:0000256" key="9">
    <source>
        <dbReference type="PROSITE-ProRule" id="PRU00560"/>
    </source>
</evidence>
<evidence type="ECO:0000256" key="8">
    <source>
        <dbReference type="ARBA" id="ARBA00048988"/>
    </source>
</evidence>
<evidence type="ECO:0000259" key="10">
    <source>
        <dbReference type="PROSITE" id="PS51198"/>
    </source>
</evidence>
<dbReference type="PANTHER" id="PTHR11070:SF23">
    <property type="entry name" value="RECBCD ENZYME SUBUNIT RECB"/>
    <property type="match status" value="1"/>
</dbReference>
<keyword evidence="5" id="KW-0413">Isomerase</keyword>
<evidence type="ECO:0000256" key="5">
    <source>
        <dbReference type="ARBA" id="ARBA00023235"/>
    </source>
</evidence>
<dbReference type="InterPro" id="IPR014016">
    <property type="entry name" value="UvrD-like_ATP-bd"/>
</dbReference>
<evidence type="ECO:0000256" key="4">
    <source>
        <dbReference type="ARBA" id="ARBA00022840"/>
    </source>
</evidence>
<evidence type="ECO:0000256" key="2">
    <source>
        <dbReference type="ARBA" id="ARBA00022801"/>
    </source>
</evidence>